<dbReference type="Proteomes" id="UP000008514">
    <property type="component" value="Chromosome"/>
</dbReference>
<dbReference type="HOGENOM" id="CLU_009600_14_5_10"/>
<dbReference type="eggNOG" id="COG0154">
    <property type="taxonomic scope" value="Bacteria"/>
</dbReference>
<dbReference type="RefSeq" id="WP_015023257.1">
    <property type="nucleotide sequence ID" value="NC_018721.1"/>
</dbReference>
<dbReference type="SUPFAM" id="SSF75304">
    <property type="entry name" value="Amidase signature (AS) enzymes"/>
    <property type="match status" value="1"/>
</dbReference>
<dbReference type="PANTHER" id="PTHR42678">
    <property type="entry name" value="AMIDASE"/>
    <property type="match status" value="1"/>
</dbReference>
<dbReference type="STRING" id="313595.P700755_000620"/>
<dbReference type="Gene3D" id="3.90.1300.10">
    <property type="entry name" value="Amidase signature (AS) domain"/>
    <property type="match status" value="1"/>
</dbReference>
<evidence type="ECO:0000313" key="3">
    <source>
        <dbReference type="EMBL" id="AFU67640.1"/>
    </source>
</evidence>
<keyword evidence="1" id="KW-0732">Signal</keyword>
<feature type="domain" description="Amidase" evidence="2">
    <location>
        <begin position="130"/>
        <end position="525"/>
    </location>
</feature>
<dbReference type="InterPro" id="IPR036928">
    <property type="entry name" value="AS_sf"/>
</dbReference>
<evidence type="ECO:0000256" key="1">
    <source>
        <dbReference type="SAM" id="SignalP"/>
    </source>
</evidence>
<proteinExistence type="predicted"/>
<dbReference type="OrthoDB" id="9811471at2"/>
<accession>K4IQ72</accession>
<dbReference type="AlphaFoldDB" id="K4IQ72"/>
<dbReference type="Pfam" id="PF01425">
    <property type="entry name" value="Amidase"/>
    <property type="match status" value="1"/>
</dbReference>
<sequence length="547" mass="60037">MCQFKFNSLPIIILFILSLSACKHNSAPEFEAWVPYDETGLIDSSADSASERLRYQLIQSKVSDRNAILETISSQLNGFSKDQYVKLMPYILDQDITSIQNHIEEGTLTYKSLTQWYLFRIADTETNKDLALNAIISINPKVVAQAEDLDALQAKEKHPIYGMPILLKDNINTKNMITTAGAMALMNNQTKTDAEIVTNLKSHGALILGKANLSEWANFLCDGCPNGYSAVGGQTLNPYGLRIFDTGGSSSGSAVSVAANYAVAAIGTETSGSILSPSSQQSSVGLKPTVGVLSQEGIVPISSTLDTPGPITKTIRDNSIVFSAMAFAKSGASVPWEIDIRADLKNLRFGVYTSYLEDSLYLRALEDLKTLGAELIEIDPKPMDFEGFTQLLSGDMKIDLVNYLKAYTSENVTVKSTAEVIQFNLEDNLVRIPYGQARFEGIEDLNLSDEELQNIRDQLYKAGVAYFEAPMLVNRLDAILSINNYNAGQAAVAKYPGLTIPMGYTSEGEPKGLTFIAQPYKESDLFSYAKLFEQNTNYRVSPKKYSN</sequence>
<name>K4IQ72_PSYTT</name>
<evidence type="ECO:0000259" key="2">
    <source>
        <dbReference type="Pfam" id="PF01425"/>
    </source>
</evidence>
<reference evidence="3" key="1">
    <citation type="submission" date="2006-03" db="EMBL/GenBank/DDBJ databases">
        <authorList>
            <person name="Bowman J."/>
            <person name="Ferriera S."/>
            <person name="Johnson J."/>
            <person name="Kravitz S."/>
            <person name="Halpern A."/>
            <person name="Remington K."/>
            <person name="Beeson K."/>
            <person name="Tran B."/>
            <person name="Rogers Y.-H."/>
            <person name="Friedman R."/>
            <person name="Venter J.C."/>
        </authorList>
    </citation>
    <scope>NUCLEOTIDE SEQUENCE [LARGE SCALE GENOMIC DNA]</scope>
    <source>
        <strain evidence="3">ATCC 700755</strain>
    </source>
</reference>
<dbReference type="PANTHER" id="PTHR42678:SF34">
    <property type="entry name" value="OS04G0183300 PROTEIN"/>
    <property type="match status" value="1"/>
</dbReference>
<feature type="chain" id="PRO_5003877855" evidence="1">
    <location>
        <begin position="24"/>
        <end position="547"/>
    </location>
</feature>
<dbReference type="PROSITE" id="PS51257">
    <property type="entry name" value="PROKAR_LIPOPROTEIN"/>
    <property type="match status" value="1"/>
</dbReference>
<protein>
    <submittedName>
        <fullName evidence="3">Amidase, putative</fullName>
    </submittedName>
</protein>
<keyword evidence="4" id="KW-1185">Reference proteome</keyword>
<feature type="signal peptide" evidence="1">
    <location>
        <begin position="1"/>
        <end position="23"/>
    </location>
</feature>
<gene>
    <name evidence="3" type="ordered locus">P700755_000620</name>
</gene>
<dbReference type="KEGG" id="ptq:P700755_000620"/>
<organism evidence="3 4">
    <name type="scientific">Psychroflexus torquis (strain ATCC 700755 / CIP 106069 / ACAM 623)</name>
    <dbReference type="NCBI Taxonomy" id="313595"/>
    <lineage>
        <taxon>Bacteria</taxon>
        <taxon>Pseudomonadati</taxon>
        <taxon>Bacteroidota</taxon>
        <taxon>Flavobacteriia</taxon>
        <taxon>Flavobacteriales</taxon>
        <taxon>Flavobacteriaceae</taxon>
        <taxon>Psychroflexus</taxon>
    </lineage>
</organism>
<dbReference type="EMBL" id="CP003879">
    <property type="protein sequence ID" value="AFU67640.1"/>
    <property type="molecule type" value="Genomic_DNA"/>
</dbReference>
<evidence type="ECO:0000313" key="4">
    <source>
        <dbReference type="Proteomes" id="UP000008514"/>
    </source>
</evidence>
<reference evidence="3" key="2">
    <citation type="submission" date="2012-09" db="EMBL/GenBank/DDBJ databases">
        <title>The complete sequence of Psychroflexus torquis an extreme psychrophile from sea-ice that is stimulated by light.</title>
        <authorList>
            <person name="Feng S."/>
            <person name="Powell S.M."/>
            <person name="Bowman J.P."/>
        </authorList>
    </citation>
    <scope>NUCLEOTIDE SEQUENCE [LARGE SCALE GENOMIC DNA]</scope>
    <source>
        <strain evidence="3">ATCC 700755</strain>
    </source>
</reference>
<dbReference type="InterPro" id="IPR023631">
    <property type="entry name" value="Amidase_dom"/>
</dbReference>